<evidence type="ECO:0000313" key="3">
    <source>
        <dbReference type="Proteomes" id="UP001151760"/>
    </source>
</evidence>
<reference evidence="2" key="1">
    <citation type="journal article" date="2022" name="Int. J. Mol. Sci.">
        <title>Draft Genome of Tanacetum Coccineum: Genomic Comparison of Closely Related Tanacetum-Family Plants.</title>
        <authorList>
            <person name="Yamashiro T."/>
            <person name="Shiraishi A."/>
            <person name="Nakayama K."/>
            <person name="Satake H."/>
        </authorList>
    </citation>
    <scope>NUCLEOTIDE SEQUENCE</scope>
</reference>
<comment type="caution">
    <text evidence="2">The sequence shown here is derived from an EMBL/GenBank/DDBJ whole genome shotgun (WGS) entry which is preliminary data.</text>
</comment>
<dbReference type="Proteomes" id="UP001151760">
    <property type="component" value="Unassembled WGS sequence"/>
</dbReference>
<gene>
    <name evidence="2" type="ORF">Tco_0749418</name>
</gene>
<protein>
    <submittedName>
        <fullName evidence="2">Pentatricopeptide repeat-containing protein</fullName>
    </submittedName>
</protein>
<dbReference type="Pfam" id="PF13041">
    <property type="entry name" value="PPR_2"/>
    <property type="match status" value="1"/>
</dbReference>
<name>A0ABQ4YZ43_9ASTR</name>
<organism evidence="2 3">
    <name type="scientific">Tanacetum coccineum</name>
    <dbReference type="NCBI Taxonomy" id="301880"/>
    <lineage>
        <taxon>Eukaryota</taxon>
        <taxon>Viridiplantae</taxon>
        <taxon>Streptophyta</taxon>
        <taxon>Embryophyta</taxon>
        <taxon>Tracheophyta</taxon>
        <taxon>Spermatophyta</taxon>
        <taxon>Magnoliopsida</taxon>
        <taxon>eudicotyledons</taxon>
        <taxon>Gunneridae</taxon>
        <taxon>Pentapetalae</taxon>
        <taxon>asterids</taxon>
        <taxon>campanulids</taxon>
        <taxon>Asterales</taxon>
        <taxon>Asteraceae</taxon>
        <taxon>Asteroideae</taxon>
        <taxon>Anthemideae</taxon>
        <taxon>Anthemidinae</taxon>
        <taxon>Tanacetum</taxon>
    </lineage>
</organism>
<reference evidence="2" key="2">
    <citation type="submission" date="2022-01" db="EMBL/GenBank/DDBJ databases">
        <authorList>
            <person name="Yamashiro T."/>
            <person name="Shiraishi A."/>
            <person name="Satake H."/>
            <person name="Nakayama K."/>
        </authorList>
    </citation>
    <scope>NUCLEOTIDE SEQUENCE</scope>
</reference>
<accession>A0ABQ4YZ43</accession>
<dbReference type="InterPro" id="IPR011990">
    <property type="entry name" value="TPR-like_helical_dom_sf"/>
</dbReference>
<evidence type="ECO:0000313" key="2">
    <source>
        <dbReference type="EMBL" id="GJS82877.1"/>
    </source>
</evidence>
<dbReference type="InterPro" id="IPR002885">
    <property type="entry name" value="PPR_rpt"/>
</dbReference>
<dbReference type="Gene3D" id="1.25.40.10">
    <property type="entry name" value="Tetratricopeptide repeat domain"/>
    <property type="match status" value="1"/>
</dbReference>
<proteinExistence type="predicted"/>
<evidence type="ECO:0000256" key="1">
    <source>
        <dbReference type="ARBA" id="ARBA00022737"/>
    </source>
</evidence>
<dbReference type="EMBL" id="BQNB010010858">
    <property type="protein sequence ID" value="GJS82877.1"/>
    <property type="molecule type" value="Genomic_DNA"/>
</dbReference>
<keyword evidence="1" id="KW-0677">Repeat</keyword>
<sequence>MWKNGVEIDEKSCTVYLVEVMRCENLILGLVFYDKTVECGIDVFYYFYELGVDGLCKNGEVRKGMELVEEGVVKGVRPNVITFNTLIDACKERSKVYEKSRGYLANLLIMFTAKGFDSRLQLNVHELDFGGTLLDFIHKLIAGMDM</sequence>
<keyword evidence="3" id="KW-1185">Reference proteome</keyword>